<sequence length="171" mass="19035">MGGLVLQILEPKIVAVPDSNGHLTLEEEGYEVTLGNVPGGVIAFKADALDNQGLVRQEASGAVRYGARADYVLLDFYYRRITVVELKSRKFIHKDVVQQLKGARAVTSYLAGLAESFHGEDFGFGDFDWRYVVFVQQGGRKETSRSNQSPETALYRHRKSGEIVPYPRLSP</sequence>
<evidence type="ECO:0000313" key="2">
    <source>
        <dbReference type="EMBL" id="AKV59659.1"/>
    </source>
</evidence>
<dbReference type="KEGG" id="crie:AK829_11595"/>
<protein>
    <submittedName>
        <fullName evidence="2">Uncharacterized protein</fullName>
    </submittedName>
</protein>
<dbReference type="STRING" id="156976.AK829_11595"/>
<proteinExistence type="predicted"/>
<gene>
    <name evidence="2" type="ORF">AK829_11595</name>
</gene>
<evidence type="ECO:0000256" key="1">
    <source>
        <dbReference type="SAM" id="MobiDB-lite"/>
    </source>
</evidence>
<dbReference type="EMBL" id="CP012342">
    <property type="protein sequence ID" value="AKV59659.1"/>
    <property type="molecule type" value="Genomic_DNA"/>
</dbReference>
<dbReference type="PATRIC" id="fig|156976.3.peg.2341"/>
<feature type="region of interest" description="Disordered" evidence="1">
    <location>
        <begin position="142"/>
        <end position="171"/>
    </location>
</feature>
<dbReference type="AlphaFoldDB" id="A0A0K1RE27"/>
<organism evidence="2 3">
    <name type="scientific">Corynebacterium riegelii</name>
    <dbReference type="NCBI Taxonomy" id="156976"/>
    <lineage>
        <taxon>Bacteria</taxon>
        <taxon>Bacillati</taxon>
        <taxon>Actinomycetota</taxon>
        <taxon>Actinomycetes</taxon>
        <taxon>Mycobacteriales</taxon>
        <taxon>Corynebacteriaceae</taxon>
        <taxon>Corynebacterium</taxon>
    </lineage>
</organism>
<reference evidence="2 3" key="1">
    <citation type="submission" date="2015-08" db="EMBL/GenBank/DDBJ databases">
        <authorList>
            <person name="Babu N.S."/>
            <person name="Beckwith C.J."/>
            <person name="Beseler K.G."/>
            <person name="Brison A."/>
            <person name="Carone J.V."/>
            <person name="Caskin T.P."/>
            <person name="Diamond M."/>
            <person name="Durham M.E."/>
            <person name="Foxe J.M."/>
            <person name="Go M."/>
            <person name="Henderson B.A."/>
            <person name="Jones I.B."/>
            <person name="McGettigan J.A."/>
            <person name="Micheletti S.J."/>
            <person name="Nasrallah M.E."/>
            <person name="Ortiz D."/>
            <person name="Piller C.R."/>
            <person name="Privatt S.R."/>
            <person name="Schneider S.L."/>
            <person name="Sharp S."/>
            <person name="Smith T.C."/>
            <person name="Stanton J.D."/>
            <person name="Ullery H.E."/>
            <person name="Wilson R.J."/>
            <person name="Serrano M.G."/>
            <person name="Buck G."/>
            <person name="Lee V."/>
            <person name="Wang Y."/>
            <person name="Carvalho R."/>
            <person name="Voegtly L."/>
            <person name="Shi R."/>
            <person name="Duckworth R."/>
            <person name="Johnson A."/>
            <person name="Loviza R."/>
            <person name="Walstead R."/>
            <person name="Shah Z."/>
            <person name="Kiflezghi M."/>
            <person name="Wade K."/>
            <person name="Ball S.L."/>
            <person name="Bradley K.W."/>
            <person name="Asai D.J."/>
            <person name="Bowman C.A."/>
            <person name="Russell D.A."/>
            <person name="Pope W.H."/>
            <person name="Jacobs-Sera D."/>
            <person name="Hendrix R.W."/>
            <person name="Hatfull G.F."/>
        </authorList>
    </citation>
    <scope>NUCLEOTIDE SEQUENCE [LARGE SCALE GENOMIC DNA]</scope>
    <source>
        <strain evidence="2 3">PUDD_83A45</strain>
    </source>
</reference>
<dbReference type="Proteomes" id="UP000060016">
    <property type="component" value="Chromosome"/>
</dbReference>
<name>A0A0K1RE27_9CORY</name>
<accession>A0A0K1RE27</accession>
<keyword evidence="3" id="KW-1185">Reference proteome</keyword>
<evidence type="ECO:0000313" key="3">
    <source>
        <dbReference type="Proteomes" id="UP000060016"/>
    </source>
</evidence>